<comment type="similarity">
    <text evidence="2 9">Belongs to the universal ribosomal protein uL22 family.</text>
</comment>
<name>A0A670IIC7_PODMU</name>
<dbReference type="PANTHER" id="PTHR13501:SF8">
    <property type="entry name" value="LARGE RIBOSOMAL SUBUNIT PROTEIN UL22M"/>
    <property type="match status" value="1"/>
</dbReference>
<evidence type="ECO:0000313" key="12">
    <source>
        <dbReference type="Proteomes" id="UP000472272"/>
    </source>
</evidence>
<keyword evidence="6 9" id="KW-0687">Ribonucleoprotein</keyword>
<keyword evidence="5" id="KW-0496">Mitochondrion</keyword>
<protein>
    <recommendedName>
        <fullName evidence="7">Large ribosomal subunit protein uL22m</fullName>
    </recommendedName>
    <alternativeName>
        <fullName evidence="8">39S ribosomal protein L22, mitochondrial</fullName>
    </alternativeName>
</protein>
<dbReference type="InterPro" id="IPR036394">
    <property type="entry name" value="Ribosomal_uL22_sf"/>
</dbReference>
<dbReference type="PANTHER" id="PTHR13501">
    <property type="entry name" value="CHLOROPLAST 50S RIBOSOMAL PROTEIN L22-RELATED"/>
    <property type="match status" value="1"/>
</dbReference>
<reference evidence="11" key="2">
    <citation type="submission" date="2025-08" db="UniProtKB">
        <authorList>
            <consortium name="Ensembl"/>
        </authorList>
    </citation>
    <scope>IDENTIFICATION</scope>
</reference>
<evidence type="ECO:0000256" key="7">
    <source>
        <dbReference type="ARBA" id="ARBA00035286"/>
    </source>
</evidence>
<dbReference type="Proteomes" id="UP000472272">
    <property type="component" value="Chromosome 2"/>
</dbReference>
<organism evidence="11 12">
    <name type="scientific">Podarcis muralis</name>
    <name type="common">Wall lizard</name>
    <name type="synonym">Lacerta muralis</name>
    <dbReference type="NCBI Taxonomy" id="64176"/>
    <lineage>
        <taxon>Eukaryota</taxon>
        <taxon>Metazoa</taxon>
        <taxon>Chordata</taxon>
        <taxon>Craniata</taxon>
        <taxon>Vertebrata</taxon>
        <taxon>Euteleostomi</taxon>
        <taxon>Lepidosauria</taxon>
        <taxon>Squamata</taxon>
        <taxon>Bifurcata</taxon>
        <taxon>Unidentata</taxon>
        <taxon>Episquamata</taxon>
        <taxon>Laterata</taxon>
        <taxon>Lacertibaenia</taxon>
        <taxon>Lacertidae</taxon>
        <taxon>Podarcis</taxon>
    </lineage>
</organism>
<dbReference type="FunFam" id="3.90.470.10:FF:000009">
    <property type="entry name" value="39S ribosomal protein L22, mitochondrial"/>
    <property type="match status" value="1"/>
</dbReference>
<evidence type="ECO:0000256" key="8">
    <source>
        <dbReference type="ARBA" id="ARBA00035506"/>
    </source>
</evidence>
<dbReference type="GO" id="GO:0006412">
    <property type="term" value="P:translation"/>
    <property type="evidence" value="ECO:0007669"/>
    <property type="project" value="InterPro"/>
</dbReference>
<evidence type="ECO:0000256" key="3">
    <source>
        <dbReference type="ARBA" id="ARBA00022946"/>
    </source>
</evidence>
<dbReference type="Ensembl" id="ENSPMRT00000012161.1">
    <property type="protein sequence ID" value="ENSPMRP00000011389.1"/>
    <property type="gene ID" value="ENSPMRG00000007619.1"/>
</dbReference>
<dbReference type="GO" id="GO:0003735">
    <property type="term" value="F:structural constituent of ribosome"/>
    <property type="evidence" value="ECO:0007669"/>
    <property type="project" value="InterPro"/>
</dbReference>
<evidence type="ECO:0000313" key="11">
    <source>
        <dbReference type="Ensembl" id="ENSPMRP00000011389.1"/>
    </source>
</evidence>
<gene>
    <name evidence="11" type="primary">MRPL22</name>
</gene>
<dbReference type="InterPro" id="IPR047867">
    <property type="entry name" value="Ribosomal_uL22_bac/org-type"/>
</dbReference>
<dbReference type="GO" id="GO:0005762">
    <property type="term" value="C:mitochondrial large ribosomal subunit"/>
    <property type="evidence" value="ECO:0007669"/>
    <property type="project" value="TreeGrafter"/>
</dbReference>
<keyword evidence="12" id="KW-1185">Reference proteome</keyword>
<evidence type="ECO:0000256" key="10">
    <source>
        <dbReference type="SAM" id="MobiDB-lite"/>
    </source>
</evidence>
<proteinExistence type="inferred from homology"/>
<dbReference type="AlphaFoldDB" id="A0A670IIC7"/>
<keyword evidence="4 9" id="KW-0689">Ribosomal protein</keyword>
<accession>A0A670IIC7</accession>
<reference evidence="11" key="3">
    <citation type="submission" date="2025-09" db="UniProtKB">
        <authorList>
            <consortium name="Ensembl"/>
        </authorList>
    </citation>
    <scope>IDENTIFICATION</scope>
</reference>
<evidence type="ECO:0000256" key="9">
    <source>
        <dbReference type="RuleBase" id="RU004005"/>
    </source>
</evidence>
<feature type="region of interest" description="Disordered" evidence="10">
    <location>
        <begin position="1"/>
        <end position="38"/>
    </location>
</feature>
<keyword evidence="3" id="KW-0809">Transit peptide</keyword>
<evidence type="ECO:0000256" key="4">
    <source>
        <dbReference type="ARBA" id="ARBA00022980"/>
    </source>
</evidence>
<reference evidence="11 12" key="1">
    <citation type="journal article" date="2019" name="Proc. Natl. Acad. Sci. U.S.A.">
        <title>Regulatory changes in pterin and carotenoid genes underlie balanced color polymorphisms in the wall lizard.</title>
        <authorList>
            <person name="Andrade P."/>
            <person name="Pinho C."/>
            <person name="Perez I de Lanuza G."/>
            <person name="Afonso S."/>
            <person name="Brejcha J."/>
            <person name="Rubin C.J."/>
            <person name="Wallerman O."/>
            <person name="Pereira P."/>
            <person name="Sabatino S.J."/>
            <person name="Bellati A."/>
            <person name="Pellitteri-Rosa D."/>
            <person name="Bosakova Z."/>
            <person name="Bunikis I."/>
            <person name="Carretero M.A."/>
            <person name="Feiner N."/>
            <person name="Marsik P."/>
            <person name="Pauperio F."/>
            <person name="Salvi D."/>
            <person name="Soler L."/>
            <person name="While G.M."/>
            <person name="Uller T."/>
            <person name="Font E."/>
            <person name="Andersson L."/>
            <person name="Carneiro M."/>
        </authorList>
    </citation>
    <scope>NUCLEOTIDE SEQUENCE</scope>
</reference>
<dbReference type="Pfam" id="PF00237">
    <property type="entry name" value="Ribosomal_L22"/>
    <property type="match status" value="1"/>
</dbReference>
<comment type="subcellular location">
    <subcellularLocation>
        <location evidence="1">Mitochondrion</location>
    </subcellularLocation>
</comment>
<evidence type="ECO:0000256" key="5">
    <source>
        <dbReference type="ARBA" id="ARBA00023128"/>
    </source>
</evidence>
<dbReference type="GeneTree" id="ENSGT00390000002110"/>
<sequence length="355" mass="39851">MQAAEAPAPYRGRRARRGGSPGGTRCCEPRSRRGARPGRCRCSGCSTSWARPSAPARLPRGATPPPSCLLLPRRLPPHVFFFAARSGRRPAPPQSAAQLRLLPRVCRKAFRAELRRLFEDIPEGREGGSALLCCRKIGRRLVAAKMAAPAMLGGAARLWSFFNSVRTGRLLAPCSVPLLSNIHTSASLGDIGRWEKKNRVVYPPQQPGEPRRPAEIYHCRRHIKYSKDKMWYLAKLIRGMSIDQALAQLEFNDKKGAKVIKEVLLEAQEMAVRKHNVEFRSNLHIAESFSGKGHYLKRIRYHGKGFFGIMDKVKCHYFVKLVEGPPPPPEKPKTALDHAKQYVQQLRSRTITNTL</sequence>
<dbReference type="InterPro" id="IPR001063">
    <property type="entry name" value="Ribosomal_uL22"/>
</dbReference>
<evidence type="ECO:0000256" key="6">
    <source>
        <dbReference type="ARBA" id="ARBA00023274"/>
    </source>
</evidence>
<dbReference type="Gene3D" id="3.90.470.10">
    <property type="entry name" value="Ribosomal protein L22/L17"/>
    <property type="match status" value="1"/>
</dbReference>
<evidence type="ECO:0000256" key="2">
    <source>
        <dbReference type="ARBA" id="ARBA00009451"/>
    </source>
</evidence>
<feature type="compositionally biased region" description="Low complexity" evidence="10">
    <location>
        <begin position="1"/>
        <end position="10"/>
    </location>
</feature>
<dbReference type="SUPFAM" id="SSF54843">
    <property type="entry name" value="Ribosomal protein L22"/>
    <property type="match status" value="1"/>
</dbReference>
<evidence type="ECO:0000256" key="1">
    <source>
        <dbReference type="ARBA" id="ARBA00004173"/>
    </source>
</evidence>